<proteinExistence type="predicted"/>
<dbReference type="PANTHER" id="PTHR22901:SF0">
    <property type="entry name" value="SIALATE O-ACETYLESTERASE"/>
    <property type="match status" value="1"/>
</dbReference>
<dbReference type="Gene3D" id="2.60.40.10">
    <property type="entry name" value="Immunoglobulins"/>
    <property type="match status" value="1"/>
</dbReference>
<dbReference type="InterPro" id="IPR013783">
    <property type="entry name" value="Ig-like_fold"/>
</dbReference>
<keyword evidence="2" id="KW-1133">Transmembrane helix</keyword>
<name>A0A317ZDC7_9BACT</name>
<keyword evidence="2" id="KW-0812">Transmembrane</keyword>
<organism evidence="3 4">
    <name type="scientific">Coraliomargarita sinensis</name>
    <dbReference type="NCBI Taxonomy" id="2174842"/>
    <lineage>
        <taxon>Bacteria</taxon>
        <taxon>Pseudomonadati</taxon>
        <taxon>Verrucomicrobiota</taxon>
        <taxon>Opitutia</taxon>
        <taxon>Puniceicoccales</taxon>
        <taxon>Coraliomargaritaceae</taxon>
        <taxon>Coraliomargarita</taxon>
    </lineage>
</organism>
<dbReference type="Gene3D" id="3.40.50.1110">
    <property type="entry name" value="SGNH hydrolase"/>
    <property type="match status" value="1"/>
</dbReference>
<comment type="caution">
    <text evidence="3">The sequence shown here is derived from an EMBL/GenBank/DDBJ whole genome shotgun (WGS) entry which is preliminary data.</text>
</comment>
<dbReference type="InterPro" id="IPR039329">
    <property type="entry name" value="SIAE"/>
</dbReference>
<evidence type="ECO:0000256" key="2">
    <source>
        <dbReference type="SAM" id="Phobius"/>
    </source>
</evidence>
<gene>
    <name evidence="3" type="ORF">DDZ13_14070</name>
</gene>
<dbReference type="AlphaFoldDB" id="A0A317ZDC7"/>
<dbReference type="Proteomes" id="UP000247099">
    <property type="component" value="Unassembled WGS sequence"/>
</dbReference>
<reference evidence="3 4" key="1">
    <citation type="submission" date="2018-05" db="EMBL/GenBank/DDBJ databases">
        <title>Coraliomargarita sinensis sp. nov., isolated from a marine solar saltern.</title>
        <authorList>
            <person name="Zhou L.Y."/>
        </authorList>
    </citation>
    <scope>NUCLEOTIDE SEQUENCE [LARGE SCALE GENOMIC DNA]</scope>
    <source>
        <strain evidence="3 4">WN38</strain>
    </source>
</reference>
<sequence>MPGNRKLPRCPQPARFALAHSPPRRDLQAQDGASLLRRIIQYHIPTIRMKNTLLCLSLFFAAFSIPFAELSMPNFFGDHMVLQAGKPVKLWGTAEPEATVAVQFAGKTFSTESNVEGKWSLHLPAMLVDAEGQPLQVVSGKDRLNFQDVLLGEVWLASGQSNMEWPLERVDPEREAIMAADLPEVRFFQAQRTTAASPQSDVPGTWTVSHPETAAKYSAVAYFFARKLNAELGVPVGILQCAWGGKPVETFTSRDALITTPSGASQIMNHDKQVAAYDEAEARANYEKALAAHETAKKQWEATPKEERKSRAPRPPRMQRDPALIAGRPATIWNGMVHPFVGYAVRGAIWYQGESNRRQPNDYEELFSVMINDWRAQWGDDFRFLWAQLANFQQPVTEPGTNDGWAVIQDHQRRCLKLPKTGMAVINDIGDANDIHPKNKKDVGERLARWALADDYGQDVIQSGPLYKSHTIEGDEVIVSFDYPAEGLKVRDGSALKHFEIKDAEGTWHWADAEIDGSRVVISNRKVSQPTAARYAWAANPEGANLINSEGLPASLFTTE</sequence>
<dbReference type="SUPFAM" id="SSF52266">
    <property type="entry name" value="SGNH hydrolase"/>
    <property type="match status" value="1"/>
</dbReference>
<feature type="region of interest" description="Disordered" evidence="1">
    <location>
        <begin position="295"/>
        <end position="321"/>
    </location>
</feature>
<keyword evidence="4" id="KW-1185">Reference proteome</keyword>
<accession>A0A317ZDC7</accession>
<dbReference type="GO" id="GO:0001681">
    <property type="term" value="F:sialate O-acetylesterase activity"/>
    <property type="evidence" value="ECO:0007669"/>
    <property type="project" value="InterPro"/>
</dbReference>
<dbReference type="InParanoid" id="A0A317ZDC7"/>
<keyword evidence="2" id="KW-0472">Membrane</keyword>
<dbReference type="PANTHER" id="PTHR22901">
    <property type="entry name" value="SIALATE O-ACETYLESTERASE"/>
    <property type="match status" value="1"/>
</dbReference>
<protein>
    <submittedName>
        <fullName evidence="3">9-O-acetylesterase</fullName>
    </submittedName>
</protein>
<dbReference type="InterPro" id="IPR036514">
    <property type="entry name" value="SGNH_hydro_sf"/>
</dbReference>
<feature type="transmembrane region" description="Helical" evidence="2">
    <location>
        <begin position="53"/>
        <end position="72"/>
    </location>
</feature>
<dbReference type="GO" id="GO:0005975">
    <property type="term" value="P:carbohydrate metabolic process"/>
    <property type="evidence" value="ECO:0007669"/>
    <property type="project" value="TreeGrafter"/>
</dbReference>
<evidence type="ECO:0000313" key="4">
    <source>
        <dbReference type="Proteomes" id="UP000247099"/>
    </source>
</evidence>
<evidence type="ECO:0000313" key="3">
    <source>
        <dbReference type="EMBL" id="PXA03040.1"/>
    </source>
</evidence>
<feature type="compositionally biased region" description="Basic and acidic residues" evidence="1">
    <location>
        <begin position="295"/>
        <end position="310"/>
    </location>
</feature>
<evidence type="ECO:0000256" key="1">
    <source>
        <dbReference type="SAM" id="MobiDB-lite"/>
    </source>
</evidence>
<dbReference type="EMBL" id="QHJQ01000013">
    <property type="protein sequence ID" value="PXA03040.1"/>
    <property type="molecule type" value="Genomic_DNA"/>
</dbReference>